<dbReference type="AlphaFoldDB" id="A0A173X390"/>
<sequence>MKESYYFAYGSNMNLDQMAYRCPAASVVEKVKLEGYRLTFCGRGKGCGVATILPEEGSRVEGVLWKITPECEKSLDFYEGYPHLYGKETVLVQGKDGVKREVMAYTMNAPYKDQPAIPSDLYFMGIVEGCHQNGISSRSVTDALKRTRQEVGKKKASHKKTEVSR</sequence>
<dbReference type="PANTHER" id="PTHR12935:SF0">
    <property type="entry name" value="GAMMA-GLUTAMYLCYCLOTRANSFERASE"/>
    <property type="match status" value="1"/>
</dbReference>
<feature type="binding site" evidence="3">
    <location>
        <begin position="6"/>
        <end position="11"/>
    </location>
    <ligand>
        <name>substrate</name>
    </ligand>
</feature>
<dbReference type="Pfam" id="PF06094">
    <property type="entry name" value="GGACT"/>
    <property type="match status" value="1"/>
</dbReference>
<keyword evidence="1" id="KW-0456">Lyase</keyword>
<evidence type="ECO:0000256" key="3">
    <source>
        <dbReference type="PIRSR" id="PIRSR617939-2"/>
    </source>
</evidence>
<evidence type="ECO:0000259" key="4">
    <source>
        <dbReference type="Pfam" id="PF06094"/>
    </source>
</evidence>
<dbReference type="InterPro" id="IPR036568">
    <property type="entry name" value="GGCT-like_sf"/>
</dbReference>
<feature type="active site" description="Proton acceptor" evidence="2">
    <location>
        <position position="79"/>
    </location>
</feature>
<accession>A0A173X390</accession>
<feature type="domain" description="Gamma-glutamylcyclotransferase AIG2-like" evidence="4">
    <location>
        <begin position="6"/>
        <end position="120"/>
    </location>
</feature>
<reference evidence="5 6" key="1">
    <citation type="submission" date="2015-09" db="EMBL/GenBank/DDBJ databases">
        <authorList>
            <consortium name="Pathogen Informatics"/>
        </authorList>
    </citation>
    <scope>NUCLEOTIDE SEQUENCE [LARGE SCALE GENOMIC DNA]</scope>
    <source>
        <strain evidence="5 6">2789STDY5834866</strain>
    </source>
</reference>
<proteinExistence type="predicted"/>
<organism evidence="5 6">
    <name type="scientific">Coprococcus comes</name>
    <dbReference type="NCBI Taxonomy" id="410072"/>
    <lineage>
        <taxon>Bacteria</taxon>
        <taxon>Bacillati</taxon>
        <taxon>Bacillota</taxon>
        <taxon>Clostridia</taxon>
        <taxon>Lachnospirales</taxon>
        <taxon>Lachnospiraceae</taxon>
        <taxon>Coprococcus</taxon>
    </lineage>
</organism>
<dbReference type="Gene3D" id="3.10.490.10">
    <property type="entry name" value="Gamma-glutamyl cyclotransferase-like"/>
    <property type="match status" value="1"/>
</dbReference>
<name>A0A173X390_9FIRM</name>
<dbReference type="SUPFAM" id="SSF110857">
    <property type="entry name" value="Gamma-glutamyl cyclotransferase-like"/>
    <property type="match status" value="1"/>
</dbReference>
<dbReference type="PANTHER" id="PTHR12935">
    <property type="entry name" value="GAMMA-GLUTAMYLCYCLOTRANSFERASE"/>
    <property type="match status" value="1"/>
</dbReference>
<evidence type="ECO:0000256" key="2">
    <source>
        <dbReference type="PIRSR" id="PIRSR617939-1"/>
    </source>
</evidence>
<dbReference type="InterPro" id="IPR017939">
    <property type="entry name" value="G-Glutamylcylcotransferase"/>
</dbReference>
<evidence type="ECO:0000313" key="5">
    <source>
        <dbReference type="EMBL" id="CUN45586.1"/>
    </source>
</evidence>
<dbReference type="RefSeq" id="WP_009248027.1">
    <property type="nucleotide sequence ID" value="NZ_CYZK01000001.1"/>
</dbReference>
<dbReference type="STRING" id="410072.ERS852525_01569"/>
<dbReference type="CDD" id="cd06661">
    <property type="entry name" value="GGCT_like"/>
    <property type="match status" value="1"/>
</dbReference>
<dbReference type="InterPro" id="IPR009288">
    <property type="entry name" value="AIG2-like_dom"/>
</dbReference>
<dbReference type="PaxDb" id="410072-ERS852525_01569"/>
<protein>
    <submittedName>
        <fullName evidence="5">AIG2-like family</fullName>
    </submittedName>
</protein>
<dbReference type="EMBL" id="CYZK01000001">
    <property type="protein sequence ID" value="CUN45586.1"/>
    <property type="molecule type" value="Genomic_DNA"/>
</dbReference>
<dbReference type="InterPro" id="IPR013024">
    <property type="entry name" value="GGCT-like"/>
</dbReference>
<gene>
    <name evidence="5" type="ORF">ERS852481_00204</name>
</gene>
<evidence type="ECO:0000256" key="1">
    <source>
        <dbReference type="ARBA" id="ARBA00023239"/>
    </source>
</evidence>
<feature type="binding site" evidence="3">
    <location>
        <position position="122"/>
    </location>
    <ligand>
        <name>substrate</name>
    </ligand>
</feature>
<dbReference type="GO" id="GO:0003839">
    <property type="term" value="F:gamma-glutamylcyclotransferase activity"/>
    <property type="evidence" value="ECO:0007669"/>
    <property type="project" value="InterPro"/>
</dbReference>
<dbReference type="Proteomes" id="UP000095362">
    <property type="component" value="Unassembled WGS sequence"/>
</dbReference>
<evidence type="ECO:0000313" key="6">
    <source>
        <dbReference type="Proteomes" id="UP000095362"/>
    </source>
</evidence>